<dbReference type="Gene3D" id="3.80.10.10">
    <property type="entry name" value="Ribonuclease Inhibitor"/>
    <property type="match status" value="3"/>
</dbReference>
<feature type="region of interest" description="Disordered" evidence="1">
    <location>
        <begin position="1"/>
        <end position="34"/>
    </location>
</feature>
<sequence length="705" mass="76560">MLCSAGIPASTPSSASSTPSSPSPTSSLSRPEKRRKTAALFPNYSPGKVTTMRNPQPSDSILTVLPVDLLVQILDRLPDTGDRKSCRLVSRGFLRAEALRRRALRVLRREALPSLLRRYSFALESLDLSPCPALDDAALAAAVHTSGGLRTLKTLCLARATGIGWRGLEALLAACPRLEAVDLSYCVGVGDREAAALAAAGGLREVRLDKCLGITDVGLAKLAVGCPVIETLGIKWCMEISDLGIDLLSKKCRDLKVLDLSYLKVTNFCLQSISCLGKLEDLTMVGCSQISDEGLRFLKNGSNSLRSIDVSRCSNVSTLGLVSVIEGHKCLQKINAGDCFPELVPPFLTMLGDIRHTLKVLKIDGFHVSASSFWIIGMDCKHLEEIGLAKCKGVTDQCISELVTHCPGLRTVDLTCCHLVTDNALIAIADHCKRLECLLSESCSLISEKGLDRIGTCCSDLKEVDLTDCHINDTALKCLSRCSELTMLKLGLCPNISDKGLFHIGSNCRKLLELDLYRCTGATDGGLAAIAAGCKNLKKLNMCYCTQITDEGLKHLSCLKELLDLEMRGLVHITSAGIAAIAFGCRSLVELDVKRCYSVDDASLWALAQYSKNLRQINISYCPVTDMGLCKLLGTLRCLQDAKLVHLMRVSIEGYELALRASWDRLKKLKLLGGLRHFLSPGLLQMLKARGCRIRWVDKPLVLGV</sequence>
<dbReference type="FunFam" id="3.80.10.10:FF:000518">
    <property type="entry name" value="F-box family protein"/>
    <property type="match status" value="1"/>
</dbReference>
<dbReference type="GO" id="GO:0019005">
    <property type="term" value="C:SCF ubiquitin ligase complex"/>
    <property type="evidence" value="ECO:0007669"/>
    <property type="project" value="TreeGrafter"/>
</dbReference>
<dbReference type="OrthoDB" id="423607at2759"/>
<dbReference type="KEGG" id="pda:103719773"/>
<dbReference type="InterPro" id="IPR057207">
    <property type="entry name" value="FBXL15_LRR"/>
</dbReference>
<dbReference type="SUPFAM" id="SSF81383">
    <property type="entry name" value="F-box domain"/>
    <property type="match status" value="1"/>
</dbReference>
<dbReference type="GeneID" id="103719773"/>
<accession>A0A8B8ZRH9</accession>
<evidence type="ECO:0000256" key="1">
    <source>
        <dbReference type="SAM" id="MobiDB-lite"/>
    </source>
</evidence>
<feature type="domain" description="F-box/LRR-repeat protein 15-like leucin rich repeat" evidence="2">
    <location>
        <begin position="391"/>
        <end position="629"/>
    </location>
</feature>
<name>A0A8B8ZRH9_PHODC</name>
<reference evidence="4" key="1">
    <citation type="submission" date="2025-08" db="UniProtKB">
        <authorList>
            <consortium name="RefSeq"/>
        </authorList>
    </citation>
    <scope>IDENTIFICATION</scope>
    <source>
        <tissue evidence="4">Young leaves</tissue>
    </source>
</reference>
<dbReference type="Pfam" id="PF25372">
    <property type="entry name" value="DUF7885"/>
    <property type="match status" value="1"/>
</dbReference>
<gene>
    <name evidence="4" type="primary">LOC103719773</name>
</gene>
<dbReference type="SUPFAM" id="SSF52047">
    <property type="entry name" value="RNI-like"/>
    <property type="match status" value="2"/>
</dbReference>
<evidence type="ECO:0000313" key="4">
    <source>
        <dbReference type="RefSeq" id="XP_038974118.1"/>
    </source>
</evidence>
<dbReference type="InterPro" id="IPR036047">
    <property type="entry name" value="F-box-like_dom_sf"/>
</dbReference>
<dbReference type="Proteomes" id="UP000228380">
    <property type="component" value="Unplaced"/>
</dbReference>
<dbReference type="AlphaFoldDB" id="A0A8B8ZRH9"/>
<dbReference type="SMART" id="SM00367">
    <property type="entry name" value="LRR_CC"/>
    <property type="match status" value="15"/>
</dbReference>
<dbReference type="InterPro" id="IPR006553">
    <property type="entry name" value="Leu-rich_rpt_Cys-con_subtyp"/>
</dbReference>
<dbReference type="PANTHER" id="PTHR13318">
    <property type="entry name" value="PARTNER OF PAIRED, ISOFORM B-RELATED"/>
    <property type="match status" value="1"/>
</dbReference>
<dbReference type="RefSeq" id="XP_038974118.1">
    <property type="nucleotide sequence ID" value="XM_039118190.1"/>
</dbReference>
<dbReference type="GO" id="GO:0031146">
    <property type="term" value="P:SCF-dependent proteasomal ubiquitin-dependent protein catabolic process"/>
    <property type="evidence" value="ECO:0007669"/>
    <property type="project" value="TreeGrafter"/>
</dbReference>
<dbReference type="FunFam" id="3.80.10.10:FF:000276">
    <property type="entry name" value="F-box/LRR-repeat protein 3"/>
    <property type="match status" value="1"/>
</dbReference>
<feature type="compositionally biased region" description="Low complexity" evidence="1">
    <location>
        <begin position="8"/>
        <end position="27"/>
    </location>
</feature>
<dbReference type="InterPro" id="IPR032675">
    <property type="entry name" value="LRR_dom_sf"/>
</dbReference>
<evidence type="ECO:0000313" key="3">
    <source>
        <dbReference type="Proteomes" id="UP000228380"/>
    </source>
</evidence>
<evidence type="ECO:0000259" key="2">
    <source>
        <dbReference type="Pfam" id="PF25372"/>
    </source>
</evidence>
<organism evidence="3 4">
    <name type="scientific">Phoenix dactylifera</name>
    <name type="common">Date palm</name>
    <dbReference type="NCBI Taxonomy" id="42345"/>
    <lineage>
        <taxon>Eukaryota</taxon>
        <taxon>Viridiplantae</taxon>
        <taxon>Streptophyta</taxon>
        <taxon>Embryophyta</taxon>
        <taxon>Tracheophyta</taxon>
        <taxon>Spermatophyta</taxon>
        <taxon>Magnoliopsida</taxon>
        <taxon>Liliopsida</taxon>
        <taxon>Arecaceae</taxon>
        <taxon>Coryphoideae</taxon>
        <taxon>Phoeniceae</taxon>
        <taxon>Phoenix</taxon>
    </lineage>
</organism>
<keyword evidence="3" id="KW-1185">Reference proteome</keyword>
<dbReference type="PANTHER" id="PTHR13318:SF272">
    <property type="entry name" value="OS12G0552700 PROTEIN"/>
    <property type="match status" value="1"/>
</dbReference>
<protein>
    <submittedName>
        <fullName evidence="4">F-box/LRR-repeat protein 3</fullName>
    </submittedName>
</protein>
<proteinExistence type="predicted"/>